<protein>
    <recommendedName>
        <fullName evidence="3">RNase H type-1 domain-containing protein</fullName>
    </recommendedName>
</protein>
<sequence length="175" mass="19965">MNFNSFNQAMQIAKWWSPRVKNLWTTTVASTMVSLWQLRNNIFFDNKQLDINKCRYYITHQIWTISHLSLATSFNDARDIHVTSAWNVSLRPSPAPNIKQGVWIPPDPQIIKLNTNGAARGNPGLAAIGVCFRDHSSIFKLSLWRSIGINTNYITECLAILEGTELAIVKNWLHL</sequence>
<name>A0A835M2Z1_9MAGN</name>
<evidence type="ECO:0000313" key="2">
    <source>
        <dbReference type="Proteomes" id="UP000631114"/>
    </source>
</evidence>
<dbReference type="OrthoDB" id="1432984at2759"/>
<keyword evidence="2" id="KW-1185">Reference proteome</keyword>
<dbReference type="EMBL" id="JADFTS010000003">
    <property type="protein sequence ID" value="KAF9617738.1"/>
    <property type="molecule type" value="Genomic_DNA"/>
</dbReference>
<comment type="caution">
    <text evidence="1">The sequence shown here is derived from an EMBL/GenBank/DDBJ whole genome shotgun (WGS) entry which is preliminary data.</text>
</comment>
<dbReference type="SUPFAM" id="SSF53098">
    <property type="entry name" value="Ribonuclease H-like"/>
    <property type="match status" value="1"/>
</dbReference>
<dbReference type="PANTHER" id="PTHR47074">
    <property type="entry name" value="BNAC02G40300D PROTEIN"/>
    <property type="match status" value="1"/>
</dbReference>
<dbReference type="CDD" id="cd06222">
    <property type="entry name" value="RNase_H_like"/>
    <property type="match status" value="1"/>
</dbReference>
<dbReference type="Gene3D" id="3.30.420.10">
    <property type="entry name" value="Ribonuclease H-like superfamily/Ribonuclease H"/>
    <property type="match status" value="1"/>
</dbReference>
<reference evidence="1 2" key="1">
    <citation type="submission" date="2020-10" db="EMBL/GenBank/DDBJ databases">
        <title>The Coptis chinensis genome and diversification of protoberbering-type alkaloids.</title>
        <authorList>
            <person name="Wang B."/>
            <person name="Shu S."/>
            <person name="Song C."/>
            <person name="Liu Y."/>
        </authorList>
    </citation>
    <scope>NUCLEOTIDE SEQUENCE [LARGE SCALE GENOMIC DNA]</scope>
    <source>
        <strain evidence="1">HL-2020</strain>
        <tissue evidence="1">Leaf</tissue>
    </source>
</reference>
<proteinExistence type="predicted"/>
<accession>A0A835M2Z1</accession>
<dbReference type="InterPro" id="IPR036397">
    <property type="entry name" value="RNaseH_sf"/>
</dbReference>
<dbReference type="InterPro" id="IPR012337">
    <property type="entry name" value="RNaseH-like_sf"/>
</dbReference>
<evidence type="ECO:0000313" key="1">
    <source>
        <dbReference type="EMBL" id="KAF9617738.1"/>
    </source>
</evidence>
<gene>
    <name evidence="1" type="ORF">IFM89_038280</name>
</gene>
<organism evidence="1 2">
    <name type="scientific">Coptis chinensis</name>
    <dbReference type="NCBI Taxonomy" id="261450"/>
    <lineage>
        <taxon>Eukaryota</taxon>
        <taxon>Viridiplantae</taxon>
        <taxon>Streptophyta</taxon>
        <taxon>Embryophyta</taxon>
        <taxon>Tracheophyta</taxon>
        <taxon>Spermatophyta</taxon>
        <taxon>Magnoliopsida</taxon>
        <taxon>Ranunculales</taxon>
        <taxon>Ranunculaceae</taxon>
        <taxon>Coptidoideae</taxon>
        <taxon>Coptis</taxon>
    </lineage>
</organism>
<dbReference type="AlphaFoldDB" id="A0A835M2Z1"/>
<dbReference type="Proteomes" id="UP000631114">
    <property type="component" value="Unassembled WGS sequence"/>
</dbReference>
<evidence type="ECO:0008006" key="3">
    <source>
        <dbReference type="Google" id="ProtNLM"/>
    </source>
</evidence>
<dbReference type="GO" id="GO:0003676">
    <property type="term" value="F:nucleic acid binding"/>
    <property type="evidence" value="ECO:0007669"/>
    <property type="project" value="InterPro"/>
</dbReference>
<dbReference type="PANTHER" id="PTHR47074:SF75">
    <property type="entry name" value="RNASE H TYPE-1 DOMAIN-CONTAINING PROTEIN"/>
    <property type="match status" value="1"/>
</dbReference>
<dbReference type="InterPro" id="IPR044730">
    <property type="entry name" value="RNase_H-like_dom_plant"/>
</dbReference>
<dbReference type="InterPro" id="IPR052929">
    <property type="entry name" value="RNase_H-like_EbsB-rel"/>
</dbReference>